<organism evidence="2 3">
    <name type="scientific">Riemerella anatipestifer</name>
    <name type="common">Moraxella anatipestifer</name>
    <dbReference type="NCBI Taxonomy" id="34085"/>
    <lineage>
        <taxon>Bacteria</taxon>
        <taxon>Pseudomonadati</taxon>
        <taxon>Bacteroidota</taxon>
        <taxon>Flavobacteriia</taxon>
        <taxon>Flavobacteriales</taxon>
        <taxon>Weeksellaceae</taxon>
        <taxon>Riemerella</taxon>
    </lineage>
</organism>
<evidence type="ECO:0000313" key="2">
    <source>
        <dbReference type="EMBL" id="MDY3513750.1"/>
    </source>
</evidence>
<keyword evidence="1" id="KW-0472">Membrane</keyword>
<comment type="caution">
    <text evidence="2">The sequence shown here is derived from an EMBL/GenBank/DDBJ whole genome shotgun (WGS) entry which is preliminary data.</text>
</comment>
<reference evidence="2" key="1">
    <citation type="submission" date="2023-01" db="EMBL/GenBank/DDBJ databases">
        <title>Genome-based studies on antimicrobial resistance profiles of Riemerella anatipestifer in China, 1994 to 2021.</title>
        <authorList>
            <person name="Yang Z."/>
            <person name="Zhu D."/>
        </authorList>
    </citation>
    <scope>NUCLEOTIDE SEQUENCE</scope>
    <source>
        <strain evidence="2">RCAD1218</strain>
    </source>
</reference>
<evidence type="ECO:0000313" key="3">
    <source>
        <dbReference type="Proteomes" id="UP001284033"/>
    </source>
</evidence>
<dbReference type="AlphaFoldDB" id="A0AAP6LLU6"/>
<proteinExistence type="predicted"/>
<dbReference type="RefSeq" id="WP_154469530.1">
    <property type="nucleotide sequence ID" value="NZ_CP121210.1"/>
</dbReference>
<keyword evidence="1" id="KW-1133">Transmembrane helix</keyword>
<dbReference type="Proteomes" id="UP001284033">
    <property type="component" value="Unassembled WGS sequence"/>
</dbReference>
<keyword evidence="1" id="KW-0812">Transmembrane</keyword>
<evidence type="ECO:0000256" key="1">
    <source>
        <dbReference type="SAM" id="Phobius"/>
    </source>
</evidence>
<name>A0AAP6LLU6_RIEAN</name>
<dbReference type="EMBL" id="JAQZHK010000030">
    <property type="protein sequence ID" value="MDY3513750.1"/>
    <property type="molecule type" value="Genomic_DNA"/>
</dbReference>
<accession>A0AAP6LLU6</accession>
<feature type="transmembrane region" description="Helical" evidence="1">
    <location>
        <begin position="163"/>
        <end position="182"/>
    </location>
</feature>
<sequence>MRSFSKFEKDIIEAIVKINTKNANVLTFITNCILENRGVKIDDSNKEISLWYLKTDTKAVSEFFETIALLNYLEKSDLIFIHSNPGQELGSKNFASKNIDQKYLDTNKDNLVDQPIPTNIYEHIERYARSYLFVGTELYNLVENKFVTLDEIRHQREIKIARWSLIVAFIALFFSFLSPFIFNTDIKIKQEQIDSVRTDLRKISNSIDSLNLEIIKEHETEKKESTKNTSR</sequence>
<gene>
    <name evidence="2" type="ORF">PG303_11090</name>
</gene>
<protein>
    <submittedName>
        <fullName evidence="2">Uncharacterized protein</fullName>
    </submittedName>
</protein>